<keyword evidence="3" id="KW-1185">Reference proteome</keyword>
<accession>A0A8E0NAW3</accession>
<gene>
    <name evidence="2" type="ORF">MBEBAB_0868</name>
</gene>
<dbReference type="AlphaFoldDB" id="A0A8E0NAW3"/>
<evidence type="ECO:0000313" key="3">
    <source>
        <dbReference type="Proteomes" id="UP000016569"/>
    </source>
</evidence>
<organism evidence="2 3">
    <name type="scientific">Brevundimonas abyssalis TAR-001</name>
    <dbReference type="NCBI Taxonomy" id="1391729"/>
    <lineage>
        <taxon>Bacteria</taxon>
        <taxon>Pseudomonadati</taxon>
        <taxon>Pseudomonadota</taxon>
        <taxon>Alphaproteobacteria</taxon>
        <taxon>Caulobacterales</taxon>
        <taxon>Caulobacteraceae</taxon>
        <taxon>Brevundimonas</taxon>
    </lineage>
</organism>
<dbReference type="PROSITE" id="PS50943">
    <property type="entry name" value="HTH_CROC1"/>
    <property type="match status" value="1"/>
</dbReference>
<dbReference type="CDD" id="cd00093">
    <property type="entry name" value="HTH_XRE"/>
    <property type="match status" value="1"/>
</dbReference>
<protein>
    <recommendedName>
        <fullName evidence="1">HTH cro/C1-type domain-containing protein</fullName>
    </recommendedName>
</protein>
<evidence type="ECO:0000259" key="1">
    <source>
        <dbReference type="PROSITE" id="PS50943"/>
    </source>
</evidence>
<feature type="domain" description="HTH cro/C1-type" evidence="1">
    <location>
        <begin position="17"/>
        <end position="75"/>
    </location>
</feature>
<dbReference type="Proteomes" id="UP000016569">
    <property type="component" value="Unassembled WGS sequence"/>
</dbReference>
<dbReference type="Gene3D" id="1.10.260.40">
    <property type="entry name" value="lambda repressor-like DNA-binding domains"/>
    <property type="match status" value="1"/>
</dbReference>
<proteinExistence type="predicted"/>
<reference evidence="3" key="1">
    <citation type="journal article" date="2013" name="Genome Announc.">
        <title>Draft Genome Sequence of the Dimorphic Prosthecate Bacterium Brevundimonas abyssalis TAR-001T.</title>
        <authorList>
            <person name="Tsubouchi T."/>
            <person name="Nishi S."/>
            <person name="Usui K."/>
            <person name="Shimane Y."/>
            <person name="Takaki Y."/>
            <person name="Maruyama T."/>
            <person name="Hatada Y."/>
        </authorList>
    </citation>
    <scope>NUCLEOTIDE SEQUENCE [LARGE SCALE GENOMIC DNA]</scope>
    <source>
        <strain evidence="3">TAR-001</strain>
    </source>
</reference>
<dbReference type="GO" id="GO:0003677">
    <property type="term" value="F:DNA binding"/>
    <property type="evidence" value="ECO:0007669"/>
    <property type="project" value="InterPro"/>
</dbReference>
<dbReference type="Pfam" id="PF13560">
    <property type="entry name" value="HTH_31"/>
    <property type="match status" value="1"/>
</dbReference>
<dbReference type="SUPFAM" id="SSF47413">
    <property type="entry name" value="lambda repressor-like DNA-binding domains"/>
    <property type="match status" value="1"/>
</dbReference>
<comment type="caution">
    <text evidence="2">The sequence shown here is derived from an EMBL/GenBank/DDBJ whole genome shotgun (WGS) entry which is preliminary data.</text>
</comment>
<dbReference type="InterPro" id="IPR010982">
    <property type="entry name" value="Lambda_DNA-bd_dom_sf"/>
</dbReference>
<dbReference type="EMBL" id="BATC01000009">
    <property type="protein sequence ID" value="GAD58618.1"/>
    <property type="molecule type" value="Genomic_DNA"/>
</dbReference>
<evidence type="ECO:0000313" key="2">
    <source>
        <dbReference type="EMBL" id="GAD58618.1"/>
    </source>
</evidence>
<sequence>MVNMRPHGIFSPTAQQLTAARAATGLSIQKLAEATGLGVNTIRRAEAGGAQVLTPVNAQRLVEVLQGLGVTFLEADANGPGVRIRSANG</sequence>
<dbReference type="InterPro" id="IPR001387">
    <property type="entry name" value="Cro/C1-type_HTH"/>
</dbReference>
<dbReference type="SMART" id="SM00530">
    <property type="entry name" value="HTH_XRE"/>
    <property type="match status" value="1"/>
</dbReference>
<name>A0A8E0NAW3_9CAUL</name>